<dbReference type="GO" id="GO:0032259">
    <property type="term" value="P:methylation"/>
    <property type="evidence" value="ECO:0007669"/>
    <property type="project" value="UniProtKB-KW"/>
</dbReference>
<reference evidence="1 2" key="1">
    <citation type="submission" date="2023-10" db="EMBL/GenBank/DDBJ databases">
        <title>Rubellicoccus peritrichatus gen. nov., sp. nov., isolated from an algae of coral reef tank.</title>
        <authorList>
            <person name="Luo J."/>
        </authorList>
    </citation>
    <scope>NUCLEOTIDE SEQUENCE [LARGE SCALE GENOMIC DNA]</scope>
    <source>
        <strain evidence="1 2">CR14</strain>
    </source>
</reference>
<organism evidence="1 2">
    <name type="scientific">Rubellicoccus peritrichatus</name>
    <dbReference type="NCBI Taxonomy" id="3080537"/>
    <lineage>
        <taxon>Bacteria</taxon>
        <taxon>Pseudomonadati</taxon>
        <taxon>Verrucomicrobiota</taxon>
        <taxon>Opitutia</taxon>
        <taxon>Puniceicoccales</taxon>
        <taxon>Cerasicoccaceae</taxon>
        <taxon>Rubellicoccus</taxon>
    </lineage>
</organism>
<dbReference type="Pfam" id="PF13578">
    <property type="entry name" value="Methyltransf_24"/>
    <property type="match status" value="1"/>
</dbReference>
<keyword evidence="1" id="KW-0489">Methyltransferase</keyword>
<name>A0AAQ3QWR5_9BACT</name>
<dbReference type="InterPro" id="IPR029063">
    <property type="entry name" value="SAM-dependent_MTases_sf"/>
</dbReference>
<protein>
    <submittedName>
        <fullName evidence="1">Class I SAM-dependent methyltransferase</fullName>
        <ecNumber evidence="1">2.1.1.-</ecNumber>
    </submittedName>
</protein>
<keyword evidence="2" id="KW-1185">Reference proteome</keyword>
<dbReference type="EMBL" id="CP136920">
    <property type="protein sequence ID" value="WOO43008.1"/>
    <property type="molecule type" value="Genomic_DNA"/>
</dbReference>
<keyword evidence="1" id="KW-0808">Transferase</keyword>
<evidence type="ECO:0000313" key="2">
    <source>
        <dbReference type="Proteomes" id="UP001304300"/>
    </source>
</evidence>
<gene>
    <name evidence="1" type="ORF">RZN69_07875</name>
</gene>
<sequence length="271" mass="30229">MGNENQSPITTKDIAGKLMRARTLLHCLNGVHAGGLNRLNYIEIGTAFKEDEGLSTLLAAKFIEENDLDGKVISMELFPEHIEQSREIVKKYAPDVLPMIEWHEGYSYLKMSPILESTGEIHLAFIDGGGSPVENLWEFDAILKYLSPTGVIVVDDCVHLKSTDAYPARRDFGKAQLILPLLHLADTVNFVIDSRRKDAMTVEDGIASILPHKAMSPFLKGLMESEICIEMFQRVKEFAFSQVGSQLVIARKNVMADRLGYDSQTNQMAIT</sequence>
<dbReference type="RefSeq" id="WP_317835543.1">
    <property type="nucleotide sequence ID" value="NZ_CP136920.1"/>
</dbReference>
<dbReference type="EC" id="2.1.1.-" evidence="1"/>
<accession>A0AAQ3QWR5</accession>
<proteinExistence type="predicted"/>
<dbReference type="SUPFAM" id="SSF53335">
    <property type="entry name" value="S-adenosyl-L-methionine-dependent methyltransferases"/>
    <property type="match status" value="1"/>
</dbReference>
<dbReference type="Gene3D" id="3.40.50.150">
    <property type="entry name" value="Vaccinia Virus protein VP39"/>
    <property type="match status" value="1"/>
</dbReference>
<dbReference type="Proteomes" id="UP001304300">
    <property type="component" value="Chromosome"/>
</dbReference>
<dbReference type="KEGG" id="puo:RZN69_07875"/>
<evidence type="ECO:0000313" key="1">
    <source>
        <dbReference type="EMBL" id="WOO43008.1"/>
    </source>
</evidence>
<dbReference type="AlphaFoldDB" id="A0AAQ3QWR5"/>
<dbReference type="GO" id="GO:0008168">
    <property type="term" value="F:methyltransferase activity"/>
    <property type="evidence" value="ECO:0007669"/>
    <property type="project" value="UniProtKB-KW"/>
</dbReference>